<evidence type="ECO:0000256" key="1">
    <source>
        <dbReference type="SAM" id="MobiDB-lite"/>
    </source>
</evidence>
<sequence>MRDFEDCHNWMHAPRRHSHTAAVQAAPGRKRGTKESTDSPAGAAQPDNAVCTPEGTGRRSAASAKEDSEALGGARTPADSGQSATLTTKPEADASPISSDLHGNARKKKRARSASGLRVAGRSAGATALHVPGDLAEDRIQERRSRGFAGLRTDGGSRGGDPREDLLPILGVGAGMPPPQISALPAAAALARECSLHGCLPTPLPTPRSPSAPGQPAGLLTMTWLAVGRERPPPARPRSADPAGPPNPGPQAGRSRASRSARQARADAHWEPGCLGSALTAGLRKLQALDACE</sequence>
<evidence type="ECO:0000313" key="2">
    <source>
        <dbReference type="EMBL" id="KAK9846290.1"/>
    </source>
</evidence>
<feature type="region of interest" description="Disordered" evidence="1">
    <location>
        <begin position="1"/>
        <end position="171"/>
    </location>
</feature>
<feature type="compositionally biased region" description="Polar residues" evidence="1">
    <location>
        <begin position="79"/>
        <end position="88"/>
    </location>
</feature>
<keyword evidence="3" id="KW-1185">Reference proteome</keyword>
<gene>
    <name evidence="2" type="ORF">WJX81_001034</name>
</gene>
<comment type="caution">
    <text evidence="2">The sequence shown here is derived from an EMBL/GenBank/DDBJ whole genome shotgun (WGS) entry which is preliminary data.</text>
</comment>
<evidence type="ECO:0000313" key="3">
    <source>
        <dbReference type="Proteomes" id="UP001445335"/>
    </source>
</evidence>
<dbReference type="EMBL" id="JALJOU010000001">
    <property type="protein sequence ID" value="KAK9846290.1"/>
    <property type="molecule type" value="Genomic_DNA"/>
</dbReference>
<feature type="region of interest" description="Disordered" evidence="1">
    <location>
        <begin position="202"/>
        <end position="274"/>
    </location>
</feature>
<reference evidence="2 3" key="1">
    <citation type="journal article" date="2024" name="Nat. Commun.">
        <title>Phylogenomics reveals the evolutionary origins of lichenization in chlorophyte algae.</title>
        <authorList>
            <person name="Puginier C."/>
            <person name="Libourel C."/>
            <person name="Otte J."/>
            <person name="Skaloud P."/>
            <person name="Haon M."/>
            <person name="Grisel S."/>
            <person name="Petersen M."/>
            <person name="Berrin J.G."/>
            <person name="Delaux P.M."/>
            <person name="Dal Grande F."/>
            <person name="Keller J."/>
        </authorList>
    </citation>
    <scope>NUCLEOTIDE SEQUENCE [LARGE SCALE GENOMIC DNA]</scope>
    <source>
        <strain evidence="2 3">SAG 245.80</strain>
    </source>
</reference>
<organism evidence="2 3">
    <name type="scientific">Elliptochloris bilobata</name>
    <dbReference type="NCBI Taxonomy" id="381761"/>
    <lineage>
        <taxon>Eukaryota</taxon>
        <taxon>Viridiplantae</taxon>
        <taxon>Chlorophyta</taxon>
        <taxon>core chlorophytes</taxon>
        <taxon>Trebouxiophyceae</taxon>
        <taxon>Trebouxiophyceae incertae sedis</taxon>
        <taxon>Elliptochloris clade</taxon>
        <taxon>Elliptochloris</taxon>
    </lineage>
</organism>
<accession>A0AAW1SL63</accession>
<feature type="compositionally biased region" description="Low complexity" evidence="1">
    <location>
        <begin position="250"/>
        <end position="263"/>
    </location>
</feature>
<proteinExistence type="predicted"/>
<dbReference type="Proteomes" id="UP001445335">
    <property type="component" value="Unassembled WGS sequence"/>
</dbReference>
<protein>
    <submittedName>
        <fullName evidence="2">Uncharacterized protein</fullName>
    </submittedName>
</protein>
<dbReference type="AlphaFoldDB" id="A0AAW1SL63"/>
<name>A0AAW1SL63_9CHLO</name>
<feature type="compositionally biased region" description="Basic and acidic residues" evidence="1">
    <location>
        <begin position="136"/>
        <end position="145"/>
    </location>
</feature>